<dbReference type="eggNOG" id="COG2348">
    <property type="taxonomic scope" value="Bacteria"/>
</dbReference>
<dbReference type="PROSITE" id="PS51191">
    <property type="entry name" value="FEMABX"/>
    <property type="match status" value="1"/>
</dbReference>
<organism evidence="7 8">
    <name type="scientific">Sutterella wadsworthensis 2_1_59BFAA</name>
    <dbReference type="NCBI Taxonomy" id="742823"/>
    <lineage>
        <taxon>Bacteria</taxon>
        <taxon>Pseudomonadati</taxon>
        <taxon>Pseudomonadota</taxon>
        <taxon>Betaproteobacteria</taxon>
        <taxon>Burkholderiales</taxon>
        <taxon>Sutterellaceae</taxon>
        <taxon>Sutterella</taxon>
    </lineage>
</organism>
<dbReference type="GO" id="GO:0009252">
    <property type="term" value="P:peptidoglycan biosynthetic process"/>
    <property type="evidence" value="ECO:0007669"/>
    <property type="project" value="UniProtKB-KW"/>
</dbReference>
<keyword evidence="6" id="KW-0961">Cell wall biogenesis/degradation</keyword>
<comment type="similarity">
    <text evidence="1">Belongs to the FemABX family.</text>
</comment>
<dbReference type="InterPro" id="IPR003447">
    <property type="entry name" value="FEMABX"/>
</dbReference>
<dbReference type="PANTHER" id="PTHR36174:SF1">
    <property type="entry name" value="LIPID II:GLYCINE GLYCYLTRANSFERASE"/>
    <property type="match status" value="1"/>
</dbReference>
<evidence type="ECO:0008006" key="9">
    <source>
        <dbReference type="Google" id="ProtNLM"/>
    </source>
</evidence>
<keyword evidence="3" id="KW-0133">Cell shape</keyword>
<gene>
    <name evidence="7" type="ORF">HMPREF9465_00273</name>
</gene>
<dbReference type="PANTHER" id="PTHR36174">
    <property type="entry name" value="LIPID II:GLYCINE GLYCYLTRANSFERASE"/>
    <property type="match status" value="1"/>
</dbReference>
<dbReference type="SUPFAM" id="SSF55729">
    <property type="entry name" value="Acyl-CoA N-acyltransferases (Nat)"/>
    <property type="match status" value="1"/>
</dbReference>
<evidence type="ECO:0000256" key="6">
    <source>
        <dbReference type="ARBA" id="ARBA00023316"/>
    </source>
</evidence>
<sequence>MQLTVEPKDVSDAYSTPIVQQTSFWSRVKANLGMRSKAFEFSVRNSDLYTDVGGWSRTNADLLMFAQYCSSDEYVAYLPYGPEIEPSEENQGRFLEELSECLRSYLPKGCLAIRYDLNWQSHWCKEGDFDAEGNWRGCPRKEFQEMHMNYGTATWNLFKANMNVLPSDTIVVDLCGTEEQILASMKPKTRYNIGLARRKGVEVREMGPEALGLWYDLYSQTAHRNGLHVNDRRYFESVIASRMQCSDPEVSVKLLMAFHEEKPLAAMFLILSAHRATYLYGASATKGRHLMPTYALQWCAMQTARRAGCSEYDLFGVAPNADPSHPMHGLYRFKTGFGGQMYHQMGCWDYPLDMDGYRQFAAREMSMPGYYA</sequence>
<evidence type="ECO:0000256" key="3">
    <source>
        <dbReference type="ARBA" id="ARBA00022960"/>
    </source>
</evidence>
<reference evidence="7 8" key="1">
    <citation type="submission" date="2012-05" db="EMBL/GenBank/DDBJ databases">
        <title>The Genome Sequence of Sutterella wadsworthensis 2_1_59BFAA.</title>
        <authorList>
            <consortium name="The Broad Institute Genome Sequencing Platform"/>
            <person name="Earl A."/>
            <person name="Ward D."/>
            <person name="Feldgarden M."/>
            <person name="Gevers D."/>
            <person name="Daigneault M."/>
            <person name="Strauss J."/>
            <person name="Allen-Vercoe E."/>
            <person name="Walker B."/>
            <person name="Young S.K."/>
            <person name="Zeng Q."/>
            <person name="Gargeya S."/>
            <person name="Fitzgerald M."/>
            <person name="Haas B."/>
            <person name="Abouelleil A."/>
            <person name="Alvarado L."/>
            <person name="Arachchi H.M."/>
            <person name="Berlin A.M."/>
            <person name="Chapman S.B."/>
            <person name="Goldberg J."/>
            <person name="Griggs A."/>
            <person name="Gujja S."/>
            <person name="Hansen M."/>
            <person name="Howarth C."/>
            <person name="Imamovic A."/>
            <person name="Larimer J."/>
            <person name="McCowen C."/>
            <person name="Montmayeur A."/>
            <person name="Murphy C."/>
            <person name="Neiman D."/>
            <person name="Pearson M."/>
            <person name="Priest M."/>
            <person name="Roberts A."/>
            <person name="Saif S."/>
            <person name="Shea T."/>
            <person name="Sisk P."/>
            <person name="Sykes S."/>
            <person name="Wortman J."/>
            <person name="Nusbaum C."/>
            <person name="Birren B."/>
        </authorList>
    </citation>
    <scope>NUCLEOTIDE SEQUENCE [LARGE SCALE GENOMIC DNA]</scope>
    <source>
        <strain evidence="7 8">2_1_59BFAA</strain>
    </source>
</reference>
<dbReference type="Pfam" id="PF02388">
    <property type="entry name" value="FemAB"/>
    <property type="match status" value="2"/>
</dbReference>
<dbReference type="Gene3D" id="3.40.630.30">
    <property type="match status" value="1"/>
</dbReference>
<proteinExistence type="inferred from homology"/>
<dbReference type="GO" id="GO:0016755">
    <property type="term" value="F:aminoacyltransferase activity"/>
    <property type="evidence" value="ECO:0007669"/>
    <property type="project" value="InterPro"/>
</dbReference>
<dbReference type="OrthoDB" id="9773932at2"/>
<evidence type="ECO:0000313" key="8">
    <source>
        <dbReference type="Proteomes" id="UP000005835"/>
    </source>
</evidence>
<dbReference type="EMBL" id="ADMG01000008">
    <property type="protein sequence ID" value="EKB32097.1"/>
    <property type="molecule type" value="Genomic_DNA"/>
</dbReference>
<dbReference type="RefSeq" id="WP_005433372.1">
    <property type="nucleotide sequence ID" value="NZ_JH815513.1"/>
</dbReference>
<dbReference type="PATRIC" id="fig|742823.3.peg.264"/>
<dbReference type="STRING" id="742823.HMPREF9465_00273"/>
<dbReference type="GO" id="GO:0071555">
    <property type="term" value="P:cell wall organization"/>
    <property type="evidence" value="ECO:0007669"/>
    <property type="project" value="UniProtKB-KW"/>
</dbReference>
<dbReference type="Proteomes" id="UP000005835">
    <property type="component" value="Unassembled WGS sequence"/>
</dbReference>
<keyword evidence="8" id="KW-1185">Reference proteome</keyword>
<keyword evidence="4" id="KW-0573">Peptidoglycan synthesis</keyword>
<name>K1JWP4_9BURK</name>
<evidence type="ECO:0000256" key="4">
    <source>
        <dbReference type="ARBA" id="ARBA00022984"/>
    </source>
</evidence>
<dbReference type="GO" id="GO:0008360">
    <property type="term" value="P:regulation of cell shape"/>
    <property type="evidence" value="ECO:0007669"/>
    <property type="project" value="UniProtKB-KW"/>
</dbReference>
<evidence type="ECO:0000256" key="2">
    <source>
        <dbReference type="ARBA" id="ARBA00022679"/>
    </source>
</evidence>
<keyword evidence="5" id="KW-0012">Acyltransferase</keyword>
<protein>
    <recommendedName>
        <fullName evidence="9">BioF2-like acetyltransferase domain-containing protein</fullName>
    </recommendedName>
</protein>
<accession>K1JWP4</accession>
<keyword evidence="2" id="KW-0808">Transferase</keyword>
<evidence type="ECO:0000256" key="1">
    <source>
        <dbReference type="ARBA" id="ARBA00009943"/>
    </source>
</evidence>
<dbReference type="InterPro" id="IPR050644">
    <property type="entry name" value="PG_Glycine_Bridge_Synth"/>
</dbReference>
<dbReference type="InterPro" id="IPR016181">
    <property type="entry name" value="Acyl_CoA_acyltransferase"/>
</dbReference>
<evidence type="ECO:0000313" key="7">
    <source>
        <dbReference type="EMBL" id="EKB32097.1"/>
    </source>
</evidence>
<evidence type="ECO:0000256" key="5">
    <source>
        <dbReference type="ARBA" id="ARBA00023315"/>
    </source>
</evidence>
<dbReference type="AlphaFoldDB" id="K1JWP4"/>
<comment type="caution">
    <text evidence="7">The sequence shown here is derived from an EMBL/GenBank/DDBJ whole genome shotgun (WGS) entry which is preliminary data.</text>
</comment>
<dbReference type="HOGENOM" id="CLU_048411_0_0_4"/>